<evidence type="ECO:0000256" key="1">
    <source>
        <dbReference type="ARBA" id="ARBA00004651"/>
    </source>
</evidence>
<evidence type="ECO:0000256" key="7">
    <source>
        <dbReference type="SAM" id="Phobius"/>
    </source>
</evidence>
<dbReference type="Proteomes" id="UP000019450">
    <property type="component" value="Chromosome"/>
</dbReference>
<dbReference type="GO" id="GO:0005886">
    <property type="term" value="C:plasma membrane"/>
    <property type="evidence" value="ECO:0007669"/>
    <property type="project" value="UniProtKB-SubCell"/>
</dbReference>
<keyword evidence="3 7" id="KW-0812">Transmembrane</keyword>
<keyword evidence="10" id="KW-1185">Reference proteome</keyword>
<evidence type="ECO:0000256" key="6">
    <source>
        <dbReference type="ARBA" id="ARBA00038076"/>
    </source>
</evidence>
<dbReference type="STRING" id="1427984.X271_00016"/>
<feature type="transmembrane region" description="Helical" evidence="7">
    <location>
        <begin position="582"/>
        <end position="606"/>
    </location>
</feature>
<dbReference type="AlphaFoldDB" id="W8GEA3"/>
<comment type="subcellular location">
    <subcellularLocation>
        <location evidence="1">Cell membrane</location>
        <topology evidence="1">Multi-pass membrane protein</topology>
    </subcellularLocation>
</comment>
<feature type="transmembrane region" description="Helical" evidence="7">
    <location>
        <begin position="1204"/>
        <end position="1229"/>
    </location>
</feature>
<keyword evidence="2" id="KW-1003">Cell membrane</keyword>
<gene>
    <name evidence="9" type="ORF">X271_00016</name>
</gene>
<feature type="transmembrane region" description="Helical" evidence="7">
    <location>
        <begin position="1156"/>
        <end position="1184"/>
    </location>
</feature>
<keyword evidence="4 7" id="KW-1133">Transmembrane helix</keyword>
<evidence type="ECO:0000313" key="9">
    <source>
        <dbReference type="EMBL" id="AHK22139.1"/>
    </source>
</evidence>
<protein>
    <submittedName>
        <fullName evidence="9">FtsX-like permease family protein</fullName>
    </submittedName>
</protein>
<dbReference type="GO" id="GO:0022857">
    <property type="term" value="F:transmembrane transporter activity"/>
    <property type="evidence" value="ECO:0007669"/>
    <property type="project" value="TreeGrafter"/>
</dbReference>
<feature type="transmembrane region" description="Helical" evidence="7">
    <location>
        <begin position="1108"/>
        <end position="1135"/>
    </location>
</feature>
<accession>W8GEA3</accession>
<dbReference type="PANTHER" id="PTHR30572:SF4">
    <property type="entry name" value="ABC TRANSPORTER PERMEASE YTRF"/>
    <property type="match status" value="1"/>
</dbReference>
<comment type="similarity">
    <text evidence="6">Belongs to the ABC-4 integral membrane protein family.</text>
</comment>
<feature type="transmembrane region" description="Helical" evidence="7">
    <location>
        <begin position="535"/>
        <end position="562"/>
    </location>
</feature>
<dbReference type="eggNOG" id="COG0577">
    <property type="taxonomic scope" value="Bacteria"/>
</dbReference>
<dbReference type="InterPro" id="IPR050250">
    <property type="entry name" value="Macrolide_Exporter_MacB"/>
</dbReference>
<dbReference type="HOGENOM" id="CLU_266446_0_0_14"/>
<feature type="domain" description="ABC3 transporter permease C-terminal" evidence="8">
    <location>
        <begin position="489"/>
        <end position="607"/>
    </location>
</feature>
<evidence type="ECO:0000256" key="5">
    <source>
        <dbReference type="ARBA" id="ARBA00023136"/>
    </source>
</evidence>
<evidence type="ECO:0000256" key="3">
    <source>
        <dbReference type="ARBA" id="ARBA00022692"/>
    </source>
</evidence>
<dbReference type="RefSeq" id="WP_025208436.1">
    <property type="nucleotide sequence ID" value="NZ_CP006932.1"/>
</dbReference>
<evidence type="ECO:0000313" key="10">
    <source>
        <dbReference type="Proteomes" id="UP000019450"/>
    </source>
</evidence>
<dbReference type="EMBL" id="CP006932">
    <property type="protein sequence ID" value="AHK22139.1"/>
    <property type="molecule type" value="Genomic_DNA"/>
</dbReference>
<evidence type="ECO:0000256" key="2">
    <source>
        <dbReference type="ARBA" id="ARBA00022475"/>
    </source>
</evidence>
<feature type="transmembrane region" description="Helical" evidence="7">
    <location>
        <begin position="485"/>
        <end position="506"/>
    </location>
</feature>
<name>W8GEA3_9MOLU</name>
<evidence type="ECO:0000259" key="8">
    <source>
        <dbReference type="Pfam" id="PF02687"/>
    </source>
</evidence>
<dbReference type="PANTHER" id="PTHR30572">
    <property type="entry name" value="MEMBRANE COMPONENT OF TRANSPORTER-RELATED"/>
    <property type="match status" value="1"/>
</dbReference>
<feature type="transmembrane region" description="Helical" evidence="7">
    <location>
        <begin position="656"/>
        <end position="673"/>
    </location>
</feature>
<keyword evidence="5 7" id="KW-0472">Membrane</keyword>
<dbReference type="Pfam" id="PF02687">
    <property type="entry name" value="FtsX"/>
    <property type="match status" value="1"/>
</dbReference>
<dbReference type="KEGG" id="hcr:X271_00016"/>
<sequence length="1243" mass="142731">MNKSVSKDVFKGKLSIVILLLFYLSSFGLIGGLTTYNDKEKDAANKLVVTERNIGQGYLVPGEISLQNYSDYKGEFNEDIKNREWENLYFSFFNTINNQDVFYEELIEPLILDSSNYDYLFNDLTFNEYVKTYYYYWYQYYYQNNLFPEITDFESLNALANDFWETSYIGADFFGNIENVIGIYLFYKNIINENYNGKTDEENNSDPDQELNNIYNLFGTIDYDIQLQYTYSNPFSENNDQEGSSQSYLFLGYNSTEESNSVLNSHLRSQYGIYSQKLDVPIINENFTNYSDQDLLNEVFGADYDSSTDSIYGNGTSQNPYKVLMLDDYYQANKNFFETNDNKYMIGPYYFEVVATGWFPNVSYPVHNLDNILTDVKNEQTLMINNYALANIANGNQDFVIYYGSEEIYNQINDYSDIISGSISDDIEEQAWYITKYAEGNYQNGYLRDDGYYDYSQHNEINDDSGDLIAARADSLLLEAEGDEAFISVFRFIFLLVVIIILILLIQKRINDSSKNLGTLKALGMSNLKISSSYIIYPIIITTIGSFIALLLAIPVGMYFVGLMTQYFAIPISTVPIFTFNSFLVVYISPLLIACGVSFLISYYVLSKPTLKLLQGAHKNKPGIITIYLGKLIPSSFSFSSSYKIKSLFRSTGKSFILFFSMIFSTFLIALSFSGTTMVNNVIDGAEEELNYQSVSSLNSDLNYLPINYNDDFDNWYQNVDNNQLNYNFEYSPIVWDFSTITSTTGEEKYQEMGDIILNSPLIYSYDELNNQYDISYLSAEGLLNYFYFLFNNPDVINYTNQNFEDTNISGSDLLVIDFSFWQYSYLNYLNYVNQTSANKLSALQFIEETLINYNPALGLESLSGIFVDDNLGIDYYQDIYVDINFGNYFYNSDQQSIIFSDQIEFETEDDNESFSLLSLNDIEEIENNMFHNIPDLTKAIDNFEAYQQNEVDQNGNYYLPIITSQYYYNQIKEIANYEGESQGHETYSGEIRYKDQSGNRKSKEITFVIVGTYGSYVSNAIYTTRDAISKSVNDQLSYIPYIIYSNDFYKQVYSFAFSYSLIQQILINNGDYDVSIEEILNNNYSIIEQATLDNDIVFRQIDSAYSLISGLLLIICAFAFFVAFVLISITIKVVADNSLNEVSMLKVFGYTNWKATSLVMTSYIIILALSFILSVSLIFAFLLGLSTLLTNLTGTTYKFTLTGFQLGILIALILVMIIILLIFVYITFAKQNPLDALKETIE</sequence>
<evidence type="ECO:0000256" key="4">
    <source>
        <dbReference type="ARBA" id="ARBA00022989"/>
    </source>
</evidence>
<reference evidence="9 10" key="1">
    <citation type="journal article" date="2014" name="Genome Biol. Evol.">
        <title>Phylogenomics of "Candidatus Hepatoplasma crinochetorum," a Lineage of Mollicutes Associated with Noninsect Arthropods.</title>
        <authorList>
            <person name="Leclercq S."/>
            <person name="Dittmer J."/>
            <person name="Bouchon D."/>
            <person name="Cordaux R."/>
        </authorList>
    </citation>
    <scope>NUCLEOTIDE SEQUENCE [LARGE SCALE GENOMIC DNA]</scope>
    <source>
        <strain evidence="9 10">Av</strain>
    </source>
</reference>
<proteinExistence type="inferred from homology"/>
<organism evidence="9 10">
    <name type="scientific">Candidatus Hepatoplasma crinochetorum Av</name>
    <dbReference type="NCBI Taxonomy" id="1427984"/>
    <lineage>
        <taxon>Bacteria</taxon>
        <taxon>Bacillati</taxon>
        <taxon>Mycoplasmatota</taxon>
        <taxon>Mollicutes</taxon>
        <taxon>Candidatus Hepatoplasmataceae</taxon>
        <taxon>Candidatus Hepatoplasma</taxon>
    </lineage>
</organism>
<dbReference type="InterPro" id="IPR003838">
    <property type="entry name" value="ABC3_permease_C"/>
</dbReference>